<dbReference type="PANTHER" id="PTHR11215">
    <property type="entry name" value="METAL DEPENDENT HYDROLASE - RELATED"/>
    <property type="match status" value="1"/>
</dbReference>
<dbReference type="AlphaFoldDB" id="A0A8J4WHH7"/>
<gene>
    <name evidence="2" type="ORF">PHET_06380</name>
</gene>
<name>A0A8J4WHH7_9TREM</name>
<accession>A0A8J4WHH7</accession>
<protein>
    <submittedName>
        <fullName evidence="2">Metal-dependent protein hydrolase</fullName>
    </submittedName>
</protein>
<dbReference type="GO" id="GO:0016787">
    <property type="term" value="F:hydrolase activity"/>
    <property type="evidence" value="ECO:0007669"/>
    <property type="project" value="UniProtKB-KW"/>
</dbReference>
<sequence length="449" mass="50421">HISKLICRRNYLRCDLQSYLGTTRQIASIGYSILCGGTLNNAPSRTTHISKLICRRNYLRCDLQSYLGTTRQIASIGYSVLCGGTLNNAPSRTTKMPSNNCAKPSIGTHNGKFHADELVACAMLKQLPEYADAEIVRSRDQSVLSNCTIVVDVGGVFDPITHRYDHHQRGFELTFKSFFKDSEWDIKLSSAGLVYVHFGPQILANVIGVQESDPMIPVLFNKIYGKFIVELDAIDNGIPMTEDSMKYTINTGLSARVGLLNPQWNHRGVDETVCFMKALFMVEKEFIKLVLHYAESWYPARKIVAKALKKRWQVDPSGHIFSLEQQPCPWAAHLHELEKLELKQKNMESVSWDVTDSSTISGRPVFCLYQRDDGHWSVQSVAVSETESFKNRVSLLESWRGLRDEELSKVVGLPGCIFVHANGFLGIHETREGALHMARASLKSSNFSG</sequence>
<dbReference type="Proteomes" id="UP000748531">
    <property type="component" value="Unassembled WGS sequence"/>
</dbReference>
<comment type="similarity">
    <text evidence="1">Belongs to the MYG1 family.</text>
</comment>
<dbReference type="InterPro" id="IPR003226">
    <property type="entry name" value="MYG1_exonuclease"/>
</dbReference>
<keyword evidence="3" id="KW-1185">Reference proteome</keyword>
<proteinExistence type="inferred from homology"/>
<dbReference type="PANTHER" id="PTHR11215:SF1">
    <property type="entry name" value="MYG1 EXONUCLEASE"/>
    <property type="match status" value="1"/>
</dbReference>
<keyword evidence="2" id="KW-0378">Hydrolase</keyword>
<dbReference type="OrthoDB" id="10265310at2759"/>
<organism evidence="2 3">
    <name type="scientific">Paragonimus heterotremus</name>
    <dbReference type="NCBI Taxonomy" id="100268"/>
    <lineage>
        <taxon>Eukaryota</taxon>
        <taxon>Metazoa</taxon>
        <taxon>Spiralia</taxon>
        <taxon>Lophotrochozoa</taxon>
        <taxon>Platyhelminthes</taxon>
        <taxon>Trematoda</taxon>
        <taxon>Digenea</taxon>
        <taxon>Plagiorchiida</taxon>
        <taxon>Troglotremata</taxon>
        <taxon>Troglotrematidae</taxon>
        <taxon>Paragonimus</taxon>
    </lineage>
</organism>
<dbReference type="GO" id="GO:0005634">
    <property type="term" value="C:nucleus"/>
    <property type="evidence" value="ECO:0007669"/>
    <property type="project" value="TreeGrafter"/>
</dbReference>
<dbReference type="Pfam" id="PF03690">
    <property type="entry name" value="MYG1_exonuc"/>
    <property type="match status" value="1"/>
</dbReference>
<feature type="non-terminal residue" evidence="2">
    <location>
        <position position="1"/>
    </location>
</feature>
<comment type="caution">
    <text evidence="2">The sequence shown here is derived from an EMBL/GenBank/DDBJ whole genome shotgun (WGS) entry which is preliminary data.</text>
</comment>
<evidence type="ECO:0000313" key="2">
    <source>
        <dbReference type="EMBL" id="KAF5399969.1"/>
    </source>
</evidence>
<evidence type="ECO:0000256" key="1">
    <source>
        <dbReference type="ARBA" id="ARBA00010105"/>
    </source>
</evidence>
<reference evidence="2" key="1">
    <citation type="submission" date="2019-05" db="EMBL/GenBank/DDBJ databases">
        <title>Annotation for the trematode Paragonimus heterotremus.</title>
        <authorList>
            <person name="Choi Y.-J."/>
        </authorList>
    </citation>
    <scope>NUCLEOTIDE SEQUENCE</scope>
    <source>
        <strain evidence="2">LC</strain>
    </source>
</reference>
<dbReference type="GO" id="GO:0005737">
    <property type="term" value="C:cytoplasm"/>
    <property type="evidence" value="ECO:0007669"/>
    <property type="project" value="TreeGrafter"/>
</dbReference>
<dbReference type="EMBL" id="LUCH01003575">
    <property type="protein sequence ID" value="KAF5399969.1"/>
    <property type="molecule type" value="Genomic_DNA"/>
</dbReference>
<evidence type="ECO:0000313" key="3">
    <source>
        <dbReference type="Proteomes" id="UP000748531"/>
    </source>
</evidence>